<name>A0A0F9ME01_9ZZZZ</name>
<dbReference type="PANTHER" id="PTHR30154">
    <property type="entry name" value="LEUCINE-RESPONSIVE REGULATORY PROTEIN"/>
    <property type="match status" value="1"/>
</dbReference>
<dbReference type="PROSITE" id="PS50956">
    <property type="entry name" value="HTH_ASNC_2"/>
    <property type="match status" value="1"/>
</dbReference>
<evidence type="ECO:0000256" key="3">
    <source>
        <dbReference type="ARBA" id="ARBA00023163"/>
    </source>
</evidence>
<dbReference type="Gene3D" id="1.10.10.10">
    <property type="entry name" value="Winged helix-like DNA-binding domain superfamily/Winged helix DNA-binding domain"/>
    <property type="match status" value="1"/>
</dbReference>
<dbReference type="InterPro" id="IPR036390">
    <property type="entry name" value="WH_DNA-bd_sf"/>
</dbReference>
<evidence type="ECO:0000313" key="5">
    <source>
        <dbReference type="EMBL" id="KKN04079.1"/>
    </source>
</evidence>
<dbReference type="Gene3D" id="3.30.70.920">
    <property type="match status" value="1"/>
</dbReference>
<dbReference type="InterPro" id="IPR036388">
    <property type="entry name" value="WH-like_DNA-bd_sf"/>
</dbReference>
<proteinExistence type="predicted"/>
<dbReference type="EMBL" id="LAZR01004961">
    <property type="protein sequence ID" value="KKN04079.1"/>
    <property type="molecule type" value="Genomic_DNA"/>
</dbReference>
<feature type="domain" description="HTH asnC-type" evidence="4">
    <location>
        <begin position="11"/>
        <end position="71"/>
    </location>
</feature>
<evidence type="ECO:0000256" key="2">
    <source>
        <dbReference type="ARBA" id="ARBA00023125"/>
    </source>
</evidence>
<dbReference type="GO" id="GO:0005829">
    <property type="term" value="C:cytosol"/>
    <property type="evidence" value="ECO:0007669"/>
    <property type="project" value="TreeGrafter"/>
</dbReference>
<dbReference type="InterPro" id="IPR000485">
    <property type="entry name" value="AsnC-type_HTH_dom"/>
</dbReference>
<accession>A0A0F9ME01</accession>
<dbReference type="CDD" id="cd00090">
    <property type="entry name" value="HTH_ARSR"/>
    <property type="match status" value="1"/>
</dbReference>
<gene>
    <name evidence="5" type="ORF">LCGC14_1101180</name>
</gene>
<organism evidence="5">
    <name type="scientific">marine sediment metagenome</name>
    <dbReference type="NCBI Taxonomy" id="412755"/>
    <lineage>
        <taxon>unclassified sequences</taxon>
        <taxon>metagenomes</taxon>
        <taxon>ecological metagenomes</taxon>
    </lineage>
</organism>
<evidence type="ECO:0000256" key="1">
    <source>
        <dbReference type="ARBA" id="ARBA00023015"/>
    </source>
</evidence>
<dbReference type="InterPro" id="IPR011991">
    <property type="entry name" value="ArsR-like_HTH"/>
</dbReference>
<dbReference type="GO" id="GO:0043565">
    <property type="term" value="F:sequence-specific DNA binding"/>
    <property type="evidence" value="ECO:0007669"/>
    <property type="project" value="InterPro"/>
</dbReference>
<dbReference type="PRINTS" id="PR00033">
    <property type="entry name" value="HTHASNC"/>
</dbReference>
<keyword evidence="3" id="KW-0804">Transcription</keyword>
<dbReference type="SMART" id="SM00344">
    <property type="entry name" value="HTH_ASNC"/>
    <property type="match status" value="1"/>
</dbReference>
<dbReference type="Pfam" id="PF13412">
    <property type="entry name" value="HTH_24"/>
    <property type="match status" value="1"/>
</dbReference>
<comment type="caution">
    <text evidence="5">The sequence shown here is derived from an EMBL/GenBank/DDBJ whole genome shotgun (WGS) entry which is preliminary data.</text>
</comment>
<evidence type="ECO:0000259" key="4">
    <source>
        <dbReference type="PROSITE" id="PS50956"/>
    </source>
</evidence>
<dbReference type="GO" id="GO:0043200">
    <property type="term" value="P:response to amino acid"/>
    <property type="evidence" value="ECO:0007669"/>
    <property type="project" value="TreeGrafter"/>
</dbReference>
<dbReference type="InterPro" id="IPR019888">
    <property type="entry name" value="Tscrpt_reg_AsnC-like"/>
</dbReference>
<sequence>MNIMISDKLKLDEIDRQIISLVQDDPALTHTEIATRINRSQPTVGMRIKKLEKNGILQFQPGINFKKVDLHLVTVELKTSDPEEIMEMARYCPFMLNAFRLSGEHNICILLASSKLDKLDNVVNYHFRNNPAINSVAMEVVIDIAKDFILPIDFDSEEHDPTLEDGCGDKCKYKLAKLHRSGKITE</sequence>
<dbReference type="AlphaFoldDB" id="A0A0F9ME01"/>
<reference evidence="5" key="1">
    <citation type="journal article" date="2015" name="Nature">
        <title>Complex archaea that bridge the gap between prokaryotes and eukaryotes.</title>
        <authorList>
            <person name="Spang A."/>
            <person name="Saw J.H."/>
            <person name="Jorgensen S.L."/>
            <person name="Zaremba-Niedzwiedzka K."/>
            <person name="Martijn J."/>
            <person name="Lind A.E."/>
            <person name="van Eijk R."/>
            <person name="Schleper C."/>
            <person name="Guy L."/>
            <person name="Ettema T.J."/>
        </authorList>
    </citation>
    <scope>NUCLEOTIDE SEQUENCE</scope>
</reference>
<protein>
    <recommendedName>
        <fullName evidence="4">HTH asnC-type domain-containing protein</fullName>
    </recommendedName>
</protein>
<dbReference type="SUPFAM" id="SSF46785">
    <property type="entry name" value="Winged helix' DNA-binding domain"/>
    <property type="match status" value="1"/>
</dbReference>
<dbReference type="PANTHER" id="PTHR30154:SF34">
    <property type="entry name" value="TRANSCRIPTIONAL REGULATOR AZLB"/>
    <property type="match status" value="1"/>
</dbReference>
<keyword evidence="1" id="KW-0805">Transcription regulation</keyword>
<keyword evidence="2" id="KW-0238">DNA-binding</keyword>